<reference evidence="2 3" key="3">
    <citation type="journal article" date="2019" name="Int. J. Syst. Evol. Microbiol.">
        <title>Anaerobacillus isosaccharinicus sp. nov., an alkaliphilic bacterium which degrades isosaccharinic acid.</title>
        <authorList>
            <person name="Bassil N.M."/>
            <person name="Lloyd J.R."/>
        </authorList>
    </citation>
    <scope>NUCLEOTIDE SEQUENCE [LARGE SCALE GENOMIC DNA]</scope>
    <source>
        <strain evidence="2 3">NB2006</strain>
    </source>
</reference>
<dbReference type="Proteomes" id="UP000180175">
    <property type="component" value="Chromosome"/>
</dbReference>
<reference evidence="2" key="4">
    <citation type="submission" date="2020-10" db="EMBL/GenBank/DDBJ databases">
        <authorList>
            <person name="Bassil N.M."/>
            <person name="Lloyd J.R."/>
        </authorList>
    </citation>
    <scope>NUCLEOTIDE SEQUENCE</scope>
    <source>
        <strain evidence="2">NB2006</strain>
    </source>
</reference>
<dbReference type="AlphaFoldDB" id="A0A1S2M9H4"/>
<evidence type="ECO:0000313" key="3">
    <source>
        <dbReference type="Proteomes" id="UP000180175"/>
    </source>
</evidence>
<dbReference type="OrthoDB" id="5770817at2"/>
<reference evidence="1 3" key="1">
    <citation type="submission" date="2016-10" db="EMBL/GenBank/DDBJ databases">
        <title>Draft genome sequences of four alkaliphilic bacteria belonging to the Anaerobacillus genus.</title>
        <authorList>
            <person name="Bassil N.M."/>
            <person name="Lloyd J.R."/>
        </authorList>
    </citation>
    <scope>NUCLEOTIDE SEQUENCE [LARGE SCALE GENOMIC DNA]</scope>
    <source>
        <strain evidence="1 3">NB2006</strain>
    </source>
</reference>
<gene>
    <name evidence="2" type="ORF">AWH56_002795</name>
    <name evidence="1" type="ORF">AWH56_08150</name>
</gene>
<dbReference type="EMBL" id="CP063356">
    <property type="protein sequence ID" value="QOY36621.1"/>
    <property type="molecule type" value="Genomic_DNA"/>
</dbReference>
<evidence type="ECO:0000313" key="2">
    <source>
        <dbReference type="EMBL" id="QOY36621.1"/>
    </source>
</evidence>
<accession>A0A1S2M9H4</accession>
<dbReference type="RefSeq" id="WP_071316672.1">
    <property type="nucleotide sequence ID" value="NZ_CP063356.2"/>
</dbReference>
<protein>
    <submittedName>
        <fullName evidence="1">Uncharacterized protein</fullName>
    </submittedName>
</protein>
<dbReference type="EMBL" id="LQXD01000071">
    <property type="protein sequence ID" value="OIJ20477.1"/>
    <property type="molecule type" value="Genomic_DNA"/>
</dbReference>
<sequence>MKWSEVRRMYPNQYVKLNIIDFYLEDNKKIVTDVALVNVIEDPKLATKELLKSKSDTIVYHTGAEEIVIEMRKAIGLRGMRL</sequence>
<name>A0A1S2M9H4_9BACI</name>
<reference evidence="2 3" key="2">
    <citation type="journal article" date="2017" name="Genome Announc.">
        <title>Draft Genome Sequences of Four Alkaliphilic Bacteria Belonging to the Anaerobacillus Genus.</title>
        <authorList>
            <person name="Bassil N.M."/>
            <person name="Lloyd J.R."/>
        </authorList>
    </citation>
    <scope>NUCLEOTIDE SEQUENCE [LARGE SCALE GENOMIC DNA]</scope>
    <source>
        <strain evidence="2 3">NB2006</strain>
    </source>
</reference>
<organism evidence="1 3">
    <name type="scientific">Anaerobacillus isosaccharinicus</name>
    <dbReference type="NCBI Taxonomy" id="1532552"/>
    <lineage>
        <taxon>Bacteria</taxon>
        <taxon>Bacillati</taxon>
        <taxon>Bacillota</taxon>
        <taxon>Bacilli</taxon>
        <taxon>Bacillales</taxon>
        <taxon>Bacillaceae</taxon>
        <taxon>Anaerobacillus</taxon>
    </lineage>
</organism>
<keyword evidence="3" id="KW-1185">Reference proteome</keyword>
<evidence type="ECO:0000313" key="1">
    <source>
        <dbReference type="EMBL" id="OIJ20477.1"/>
    </source>
</evidence>
<proteinExistence type="predicted"/>
<dbReference type="KEGG" id="aia:AWH56_002795"/>